<feature type="transmembrane region" description="Helical" evidence="9">
    <location>
        <begin position="455"/>
        <end position="479"/>
    </location>
</feature>
<dbReference type="STRING" id="300112.A0A4V3S7Y5"/>
<evidence type="ECO:0000256" key="5">
    <source>
        <dbReference type="ARBA" id="ARBA00022692"/>
    </source>
</evidence>
<dbReference type="InterPro" id="IPR050549">
    <property type="entry name" value="MFS_Trehalose_Transporter"/>
</dbReference>
<dbReference type="Proteomes" id="UP000310200">
    <property type="component" value="Unassembled WGS sequence"/>
</dbReference>
<protein>
    <recommendedName>
        <fullName evidence="10">Major facilitator superfamily (MFS) profile domain-containing protein</fullName>
    </recommendedName>
</protein>
<evidence type="ECO:0000256" key="1">
    <source>
        <dbReference type="ARBA" id="ARBA00004651"/>
    </source>
</evidence>
<dbReference type="InterPro" id="IPR005829">
    <property type="entry name" value="Sugar_transporter_CS"/>
</dbReference>
<feature type="transmembrane region" description="Helical" evidence="9">
    <location>
        <begin position="391"/>
        <end position="410"/>
    </location>
</feature>
<keyword evidence="3" id="KW-1003">Cell membrane</keyword>
<feature type="transmembrane region" description="Helical" evidence="9">
    <location>
        <begin position="122"/>
        <end position="139"/>
    </location>
</feature>
<dbReference type="PRINTS" id="PR00171">
    <property type="entry name" value="SUGRTRNSPORT"/>
</dbReference>
<dbReference type="SUPFAM" id="SSF103473">
    <property type="entry name" value="MFS general substrate transporter"/>
    <property type="match status" value="2"/>
</dbReference>
<feature type="transmembrane region" description="Helical" evidence="9">
    <location>
        <begin position="796"/>
        <end position="816"/>
    </location>
</feature>
<feature type="transmembrane region" description="Helical" evidence="9">
    <location>
        <begin position="92"/>
        <end position="116"/>
    </location>
</feature>
<dbReference type="EMBL" id="QBLH01003331">
    <property type="protein sequence ID" value="TGZ39034.1"/>
    <property type="molecule type" value="Genomic_DNA"/>
</dbReference>
<dbReference type="GO" id="GO:0022857">
    <property type="term" value="F:transmembrane transporter activity"/>
    <property type="evidence" value="ECO:0007669"/>
    <property type="project" value="InterPro"/>
</dbReference>
<feature type="transmembrane region" description="Helical" evidence="9">
    <location>
        <begin position="697"/>
        <end position="722"/>
    </location>
</feature>
<feature type="transmembrane region" description="Helical" evidence="9">
    <location>
        <begin position="21"/>
        <end position="43"/>
    </location>
</feature>
<keyword evidence="12" id="KW-1185">Reference proteome</keyword>
<evidence type="ECO:0000259" key="10">
    <source>
        <dbReference type="PROSITE" id="PS50850"/>
    </source>
</evidence>
<evidence type="ECO:0000313" key="11">
    <source>
        <dbReference type="EMBL" id="TGZ39034.1"/>
    </source>
</evidence>
<dbReference type="InterPro" id="IPR003663">
    <property type="entry name" value="Sugar/inositol_transpt"/>
</dbReference>
<feature type="transmembrane region" description="Helical" evidence="9">
    <location>
        <begin position="528"/>
        <end position="548"/>
    </location>
</feature>
<keyword evidence="8" id="KW-0325">Glycoprotein</keyword>
<feature type="transmembrane region" description="Helical" evidence="9">
    <location>
        <begin position="322"/>
        <end position="344"/>
    </location>
</feature>
<reference evidence="11 12" key="1">
    <citation type="journal article" date="2019" name="Philos. Trans. R. Soc. Lond., B, Biol. Sci.">
        <title>Ant behaviour and brain gene expression of defending hosts depend on the ecological success of the intruding social parasite.</title>
        <authorList>
            <person name="Kaur R."/>
            <person name="Stoldt M."/>
            <person name="Jongepier E."/>
            <person name="Feldmeyer B."/>
            <person name="Menzel F."/>
            <person name="Bornberg-Bauer E."/>
            <person name="Foitzik S."/>
        </authorList>
    </citation>
    <scope>NUCLEOTIDE SEQUENCE [LARGE SCALE GENOMIC DNA]</scope>
    <source>
        <tissue evidence="11">Whole body</tissue>
    </source>
</reference>
<keyword evidence="6 9" id="KW-1133">Transmembrane helix</keyword>
<keyword evidence="2" id="KW-0813">Transport</keyword>
<evidence type="ECO:0000256" key="6">
    <source>
        <dbReference type="ARBA" id="ARBA00022989"/>
    </source>
</evidence>
<feature type="transmembrane region" description="Helical" evidence="9">
    <location>
        <begin position="734"/>
        <end position="754"/>
    </location>
</feature>
<keyword evidence="5 9" id="KW-0812">Transmembrane</keyword>
<evidence type="ECO:0000256" key="8">
    <source>
        <dbReference type="ARBA" id="ARBA00023180"/>
    </source>
</evidence>
<evidence type="ECO:0000256" key="2">
    <source>
        <dbReference type="ARBA" id="ARBA00022448"/>
    </source>
</evidence>
<dbReference type="FunFam" id="1.20.1250.20:FF:000218">
    <property type="entry name" value="facilitated trehalose transporter Tret1"/>
    <property type="match status" value="2"/>
</dbReference>
<name>A0A4V3S7Y5_9HYME</name>
<keyword evidence="4" id="KW-0762">Sugar transport</keyword>
<evidence type="ECO:0000313" key="12">
    <source>
        <dbReference type="Proteomes" id="UP000310200"/>
    </source>
</evidence>
<dbReference type="AlphaFoldDB" id="A0A4V3S7Y5"/>
<keyword evidence="7 9" id="KW-0472">Membrane</keyword>
<sequence length="905" mass="101035">MYCGGLKMTKIFEALFRLWPQWLAALIVSLLSISIGIALGWTSPYLAQLTGEDPPFRVTDEEGSWIASLLPLGRVLGAVIGSLTLEYVGSKMSVLLTGLPMIFSWICIICATSPIWLYVSRIFSGISTGMITSCYPLYVGEISAPSIRGALVSLIINGFPIGTLIGNIMGPSMPMMYFGIISLIITLCYMAIFPFLPQSPYYYVQRNDTKRAEQAIRWYYRKPDVRSELETVEQFVKSTHAMTIRERLEQLQEPKNRRSFIMIILLFMFMQLSGLNTITFYMEIIVRKAMVTSITPSTVVIIISIIVGWAGAFAIDRCGRRILLAISSFSVMVSMILLGLHFFLLDYDYDPDNLEWLVILSLVLFALITFGFTPVPSTILSEIFPSNLKSVAGFVGSISSAIFAFVASRTYQPLIDLTSEKYVFWIYAAIIMISLIYSLTMVPETKGKTLQKIQWCQWIAGIGVNLLQLQMGLISVWSSPYVAYLTSPESHIPMTMDEASWVVSLLNLGRLIGAISGSVAVNYLGTKTTIFVTSLPITLCWLLIFLANRVEYLYAARLLAGISMGKMYSCFSLYLGEIADPAIRGALVVLAVSGLSIGNLMMSIMGAYLKMATSAAICFALCFVLIIIFIWLPESPHHYVKIKNEAKARASILWYHRDCDVEAELQALTLFLEKNKSLPFVDVMKEYKIPYIWKAQILVSLLFIYLQMCGLNNVLFYMEIILRNAKVTVIEPSVIVIIVTATGIVGATLSMFLIDKFGRRILMIFSSLAVSISLMCLSTQYQLLDAGYDPAKLQPLPIFSVLLFQISLYIGIISIPNTVLGEIFPPHVKCVASCFASIVGAISSFISTSTYQILNNLLTEKYLFYGYALLLVTAVPYTYFCMPETKGKSLQQIQEEMDTKTERKS</sequence>
<dbReference type="PANTHER" id="PTHR48021:SF1">
    <property type="entry name" value="GH07001P-RELATED"/>
    <property type="match status" value="1"/>
</dbReference>
<evidence type="ECO:0000256" key="9">
    <source>
        <dbReference type="SAM" id="Phobius"/>
    </source>
</evidence>
<feature type="transmembrane region" description="Helical" evidence="9">
    <location>
        <begin position="828"/>
        <end position="850"/>
    </location>
</feature>
<feature type="transmembrane region" description="Helical" evidence="9">
    <location>
        <begin position="554"/>
        <end position="575"/>
    </location>
</feature>
<evidence type="ECO:0000256" key="3">
    <source>
        <dbReference type="ARBA" id="ARBA00022475"/>
    </source>
</evidence>
<dbReference type="PROSITE" id="PS50850">
    <property type="entry name" value="MFS"/>
    <property type="match status" value="2"/>
</dbReference>
<feature type="domain" description="Major facilitator superfamily (MFS) profile" evidence="10">
    <location>
        <begin position="20"/>
        <end position="446"/>
    </location>
</feature>
<feature type="transmembrane region" description="Helical" evidence="9">
    <location>
        <begin position="356"/>
        <end position="379"/>
    </location>
</feature>
<feature type="transmembrane region" description="Helical" evidence="9">
    <location>
        <begin position="862"/>
        <end position="882"/>
    </location>
</feature>
<feature type="transmembrane region" description="Helical" evidence="9">
    <location>
        <begin position="614"/>
        <end position="632"/>
    </location>
</feature>
<dbReference type="PROSITE" id="PS00217">
    <property type="entry name" value="SUGAR_TRANSPORT_2"/>
    <property type="match status" value="1"/>
</dbReference>
<gene>
    <name evidence="11" type="ORF">DBV15_02357</name>
</gene>
<feature type="transmembrane region" description="Helical" evidence="9">
    <location>
        <begin position="260"/>
        <end position="282"/>
    </location>
</feature>
<evidence type="ECO:0000256" key="7">
    <source>
        <dbReference type="ARBA" id="ARBA00023136"/>
    </source>
</evidence>
<dbReference type="InterPro" id="IPR005828">
    <property type="entry name" value="MFS_sugar_transport-like"/>
</dbReference>
<evidence type="ECO:0000256" key="4">
    <source>
        <dbReference type="ARBA" id="ARBA00022597"/>
    </source>
</evidence>
<comment type="caution">
    <text evidence="11">The sequence shown here is derived from an EMBL/GenBank/DDBJ whole genome shotgun (WGS) entry which is preliminary data.</text>
</comment>
<feature type="transmembrane region" description="Helical" evidence="9">
    <location>
        <begin position="63"/>
        <end position="85"/>
    </location>
</feature>
<dbReference type="Pfam" id="PF00083">
    <property type="entry name" value="Sugar_tr"/>
    <property type="match status" value="2"/>
</dbReference>
<feature type="domain" description="Major facilitator superfamily (MFS) profile" evidence="10">
    <location>
        <begin position="456"/>
        <end position="886"/>
    </location>
</feature>
<dbReference type="Gene3D" id="1.20.1250.20">
    <property type="entry name" value="MFS general substrate transporter like domains"/>
    <property type="match status" value="2"/>
</dbReference>
<feature type="transmembrane region" description="Helical" evidence="9">
    <location>
        <begin position="761"/>
        <end position="784"/>
    </location>
</feature>
<feature type="transmembrane region" description="Helical" evidence="9">
    <location>
        <begin position="175"/>
        <end position="196"/>
    </location>
</feature>
<feature type="transmembrane region" description="Helical" evidence="9">
    <location>
        <begin position="294"/>
        <end position="315"/>
    </location>
</feature>
<feature type="transmembrane region" description="Helical" evidence="9">
    <location>
        <begin position="499"/>
        <end position="521"/>
    </location>
</feature>
<dbReference type="PROSITE" id="PS00216">
    <property type="entry name" value="SUGAR_TRANSPORT_1"/>
    <property type="match status" value="1"/>
</dbReference>
<organism evidence="11 12">
    <name type="scientific">Temnothorax longispinosus</name>
    <dbReference type="NCBI Taxonomy" id="300112"/>
    <lineage>
        <taxon>Eukaryota</taxon>
        <taxon>Metazoa</taxon>
        <taxon>Ecdysozoa</taxon>
        <taxon>Arthropoda</taxon>
        <taxon>Hexapoda</taxon>
        <taxon>Insecta</taxon>
        <taxon>Pterygota</taxon>
        <taxon>Neoptera</taxon>
        <taxon>Endopterygota</taxon>
        <taxon>Hymenoptera</taxon>
        <taxon>Apocrita</taxon>
        <taxon>Aculeata</taxon>
        <taxon>Formicoidea</taxon>
        <taxon>Formicidae</taxon>
        <taxon>Myrmicinae</taxon>
        <taxon>Temnothorax</taxon>
    </lineage>
</organism>
<accession>A0A4V3S7Y5</accession>
<dbReference type="InterPro" id="IPR036259">
    <property type="entry name" value="MFS_trans_sf"/>
</dbReference>
<feature type="transmembrane region" description="Helical" evidence="9">
    <location>
        <begin position="422"/>
        <end position="443"/>
    </location>
</feature>
<comment type="subcellular location">
    <subcellularLocation>
        <location evidence="1">Cell membrane</location>
        <topology evidence="1">Multi-pass membrane protein</topology>
    </subcellularLocation>
</comment>
<dbReference type="GO" id="GO:0005886">
    <property type="term" value="C:plasma membrane"/>
    <property type="evidence" value="ECO:0007669"/>
    <property type="project" value="UniProtKB-SubCell"/>
</dbReference>
<proteinExistence type="predicted"/>
<dbReference type="PANTHER" id="PTHR48021">
    <property type="match status" value="1"/>
</dbReference>
<feature type="transmembrane region" description="Helical" evidence="9">
    <location>
        <begin position="151"/>
        <end position="169"/>
    </location>
</feature>
<feature type="transmembrane region" description="Helical" evidence="9">
    <location>
        <begin position="587"/>
        <end position="608"/>
    </location>
</feature>
<dbReference type="InterPro" id="IPR020846">
    <property type="entry name" value="MFS_dom"/>
</dbReference>